<proteinExistence type="predicted"/>
<keyword evidence="3" id="KW-1185">Reference proteome</keyword>
<feature type="chain" id="PRO_5031055091" evidence="1">
    <location>
        <begin position="20"/>
        <end position="231"/>
    </location>
</feature>
<evidence type="ECO:0000313" key="2">
    <source>
        <dbReference type="EMBL" id="NME67507.1"/>
    </source>
</evidence>
<name>A0A7X9P1W6_9BACT</name>
<dbReference type="EMBL" id="JABANE010000011">
    <property type="protein sequence ID" value="NME67507.1"/>
    <property type="molecule type" value="Genomic_DNA"/>
</dbReference>
<dbReference type="Pfam" id="PF10677">
    <property type="entry name" value="DUF2490"/>
    <property type="match status" value="1"/>
</dbReference>
<comment type="caution">
    <text evidence="2">The sequence shown here is derived from an EMBL/GenBank/DDBJ whole genome shotgun (WGS) entry which is preliminary data.</text>
</comment>
<protein>
    <submittedName>
        <fullName evidence="2">DUF2490 domain-containing protein</fullName>
    </submittedName>
</protein>
<sequence length="231" mass="27834">MKRIIITLLLLLSTISTYAQNTGQWGAAYLKVRLSDKLGYYGEHHLRYTDKGTGYELHKSYNRMGLNYFVNDNFDIVVGPAIIGKFNQDIESTDDPFDQTTLMEYRIWHQYLYHHYWGRVKFYHQVRIEHRWEEKVDYTKYSNRYRYKLYAYIPLNNEHIEPGTFYLVPSVELFMHDNHDESLEDLRIYNALGYRIDEHTSFTAGHMWTYNHAATSNVFRFTLYIDFDLRD</sequence>
<organism evidence="2 3">
    <name type="scientific">Flammeovirga aprica JL-4</name>
    <dbReference type="NCBI Taxonomy" id="694437"/>
    <lineage>
        <taxon>Bacteria</taxon>
        <taxon>Pseudomonadati</taxon>
        <taxon>Bacteroidota</taxon>
        <taxon>Cytophagia</taxon>
        <taxon>Cytophagales</taxon>
        <taxon>Flammeovirgaceae</taxon>
        <taxon>Flammeovirga</taxon>
    </lineage>
</organism>
<evidence type="ECO:0000313" key="3">
    <source>
        <dbReference type="Proteomes" id="UP000576082"/>
    </source>
</evidence>
<dbReference type="AlphaFoldDB" id="A0A7X9P1W6"/>
<gene>
    <name evidence="2" type="ORF">HHU12_05985</name>
</gene>
<keyword evidence="1" id="KW-0732">Signal</keyword>
<evidence type="ECO:0000256" key="1">
    <source>
        <dbReference type="SAM" id="SignalP"/>
    </source>
</evidence>
<dbReference type="Proteomes" id="UP000576082">
    <property type="component" value="Unassembled WGS sequence"/>
</dbReference>
<dbReference type="InterPro" id="IPR019619">
    <property type="entry name" value="DUF2490"/>
</dbReference>
<reference evidence="2 3" key="1">
    <citation type="submission" date="2020-04" db="EMBL/GenBank/DDBJ databases">
        <title>Flammeovirga sp. SR4, a novel species isolated from seawater.</title>
        <authorList>
            <person name="Wang X."/>
        </authorList>
    </citation>
    <scope>NUCLEOTIDE SEQUENCE [LARGE SCALE GENOMIC DNA]</scope>
    <source>
        <strain evidence="2 3">ATCC 23126</strain>
    </source>
</reference>
<accession>A0A7X9P1W6</accession>
<dbReference type="RefSeq" id="WP_169655842.1">
    <property type="nucleotide sequence ID" value="NZ_JABANE010000011.1"/>
</dbReference>
<feature type="signal peptide" evidence="1">
    <location>
        <begin position="1"/>
        <end position="19"/>
    </location>
</feature>